<dbReference type="PROSITE" id="PS50011">
    <property type="entry name" value="PROTEIN_KINASE_DOM"/>
    <property type="match status" value="1"/>
</dbReference>
<accession>A0ABR1FQ70</accession>
<feature type="binding site" evidence="9">
    <location>
        <position position="33"/>
    </location>
    <ligand>
        <name>ATP</name>
        <dbReference type="ChEBI" id="CHEBI:30616"/>
    </ligand>
</feature>
<comment type="catalytic activity">
    <reaction evidence="8">
        <text>L-seryl-[protein] + ATP = O-phospho-L-seryl-[protein] + ADP + H(+)</text>
        <dbReference type="Rhea" id="RHEA:17989"/>
        <dbReference type="Rhea" id="RHEA-COMP:9863"/>
        <dbReference type="Rhea" id="RHEA-COMP:11604"/>
        <dbReference type="ChEBI" id="CHEBI:15378"/>
        <dbReference type="ChEBI" id="CHEBI:29999"/>
        <dbReference type="ChEBI" id="CHEBI:30616"/>
        <dbReference type="ChEBI" id="CHEBI:83421"/>
        <dbReference type="ChEBI" id="CHEBI:456216"/>
        <dbReference type="EC" id="2.7.11.1"/>
    </reaction>
</comment>
<keyword evidence="2" id="KW-0723">Serine/threonine-protein kinase</keyword>
<keyword evidence="3" id="KW-0808">Transferase</keyword>
<gene>
    <name evidence="12" type="ORF">SO694_00066140</name>
</gene>
<evidence type="ECO:0000313" key="13">
    <source>
        <dbReference type="Proteomes" id="UP001363151"/>
    </source>
</evidence>
<evidence type="ECO:0000256" key="4">
    <source>
        <dbReference type="ARBA" id="ARBA00022741"/>
    </source>
</evidence>
<evidence type="ECO:0000256" key="1">
    <source>
        <dbReference type="ARBA" id="ARBA00012513"/>
    </source>
</evidence>
<dbReference type="Proteomes" id="UP001363151">
    <property type="component" value="Unassembled WGS sequence"/>
</dbReference>
<keyword evidence="6 9" id="KW-0067">ATP-binding</keyword>
<feature type="compositionally biased region" description="Basic and acidic residues" evidence="10">
    <location>
        <begin position="309"/>
        <end position="319"/>
    </location>
</feature>
<keyword evidence="5 12" id="KW-0418">Kinase</keyword>
<dbReference type="InterPro" id="IPR051131">
    <property type="entry name" value="NEK_Ser/Thr_kinase_NIMA"/>
</dbReference>
<feature type="region of interest" description="Disordered" evidence="10">
    <location>
        <begin position="293"/>
        <end position="473"/>
    </location>
</feature>
<feature type="compositionally biased region" description="Basic and acidic residues" evidence="10">
    <location>
        <begin position="453"/>
        <end position="473"/>
    </location>
</feature>
<keyword evidence="4 9" id="KW-0547">Nucleotide-binding</keyword>
<evidence type="ECO:0000256" key="6">
    <source>
        <dbReference type="ARBA" id="ARBA00022840"/>
    </source>
</evidence>
<evidence type="ECO:0000256" key="8">
    <source>
        <dbReference type="ARBA" id="ARBA00048679"/>
    </source>
</evidence>
<evidence type="ECO:0000256" key="10">
    <source>
        <dbReference type="SAM" id="MobiDB-lite"/>
    </source>
</evidence>
<evidence type="ECO:0000256" key="5">
    <source>
        <dbReference type="ARBA" id="ARBA00022777"/>
    </source>
</evidence>
<feature type="compositionally biased region" description="Acidic residues" evidence="10">
    <location>
        <begin position="325"/>
        <end position="340"/>
    </location>
</feature>
<feature type="domain" description="Protein kinase" evidence="11">
    <location>
        <begin position="4"/>
        <end position="265"/>
    </location>
</feature>
<dbReference type="InterPro" id="IPR011009">
    <property type="entry name" value="Kinase-like_dom_sf"/>
</dbReference>
<evidence type="ECO:0000256" key="9">
    <source>
        <dbReference type="PROSITE-ProRule" id="PRU10141"/>
    </source>
</evidence>
<organism evidence="12 13">
    <name type="scientific">Aureococcus anophagefferens</name>
    <name type="common">Harmful bloom alga</name>
    <dbReference type="NCBI Taxonomy" id="44056"/>
    <lineage>
        <taxon>Eukaryota</taxon>
        <taxon>Sar</taxon>
        <taxon>Stramenopiles</taxon>
        <taxon>Ochrophyta</taxon>
        <taxon>Pelagophyceae</taxon>
        <taxon>Pelagomonadales</taxon>
        <taxon>Pelagomonadaceae</taxon>
        <taxon>Aureococcus</taxon>
    </lineage>
</organism>
<dbReference type="PANTHER" id="PTHR44899:SF3">
    <property type="entry name" value="SERINE_THREONINE-PROTEIN KINASE NEK1"/>
    <property type="match status" value="1"/>
</dbReference>
<dbReference type="EC" id="2.7.11.1" evidence="1"/>
<dbReference type="CDD" id="cd08215">
    <property type="entry name" value="STKc_Nek"/>
    <property type="match status" value="1"/>
</dbReference>
<reference evidence="12 13" key="1">
    <citation type="submission" date="2024-03" db="EMBL/GenBank/DDBJ databases">
        <title>Aureococcus anophagefferens CCMP1851 and Kratosvirus quantuckense: Draft genome of a second virus-susceptible host strain in the model system.</title>
        <authorList>
            <person name="Chase E."/>
            <person name="Truchon A.R."/>
            <person name="Schepens W."/>
            <person name="Wilhelm S.W."/>
        </authorList>
    </citation>
    <scope>NUCLEOTIDE SEQUENCE [LARGE SCALE GENOMIC DNA]</scope>
    <source>
        <strain evidence="12 13">CCMP1851</strain>
    </source>
</reference>
<dbReference type="EMBL" id="JBBJCI010000291">
    <property type="protein sequence ID" value="KAK7235646.1"/>
    <property type="molecule type" value="Genomic_DNA"/>
</dbReference>
<comment type="catalytic activity">
    <reaction evidence="7">
        <text>L-threonyl-[protein] + ATP = O-phospho-L-threonyl-[protein] + ADP + H(+)</text>
        <dbReference type="Rhea" id="RHEA:46608"/>
        <dbReference type="Rhea" id="RHEA-COMP:11060"/>
        <dbReference type="Rhea" id="RHEA-COMP:11605"/>
        <dbReference type="ChEBI" id="CHEBI:15378"/>
        <dbReference type="ChEBI" id="CHEBI:30013"/>
        <dbReference type="ChEBI" id="CHEBI:30616"/>
        <dbReference type="ChEBI" id="CHEBI:61977"/>
        <dbReference type="ChEBI" id="CHEBI:456216"/>
        <dbReference type="EC" id="2.7.11.1"/>
    </reaction>
</comment>
<dbReference type="SUPFAM" id="SSF56112">
    <property type="entry name" value="Protein kinase-like (PK-like)"/>
    <property type="match status" value="1"/>
</dbReference>
<dbReference type="SMART" id="SM00220">
    <property type="entry name" value="S_TKc"/>
    <property type="match status" value="1"/>
</dbReference>
<evidence type="ECO:0000259" key="11">
    <source>
        <dbReference type="PROSITE" id="PS50011"/>
    </source>
</evidence>
<dbReference type="Gene3D" id="1.10.510.10">
    <property type="entry name" value="Transferase(Phosphotransferase) domain 1"/>
    <property type="match status" value="1"/>
</dbReference>
<dbReference type="PROSITE" id="PS00108">
    <property type="entry name" value="PROTEIN_KINASE_ST"/>
    <property type="match status" value="1"/>
</dbReference>
<evidence type="ECO:0000313" key="12">
    <source>
        <dbReference type="EMBL" id="KAK7235646.1"/>
    </source>
</evidence>
<proteinExistence type="predicted"/>
<evidence type="ECO:0000256" key="3">
    <source>
        <dbReference type="ARBA" id="ARBA00022679"/>
    </source>
</evidence>
<dbReference type="InterPro" id="IPR000719">
    <property type="entry name" value="Prot_kinase_dom"/>
</dbReference>
<evidence type="ECO:0000256" key="2">
    <source>
        <dbReference type="ARBA" id="ARBA00022527"/>
    </source>
</evidence>
<dbReference type="PROSITE" id="PS00107">
    <property type="entry name" value="PROTEIN_KINASE_ATP"/>
    <property type="match status" value="1"/>
</dbReference>
<dbReference type="PANTHER" id="PTHR44899">
    <property type="entry name" value="CAMK FAMILY PROTEIN KINASE"/>
    <property type="match status" value="1"/>
</dbReference>
<comment type="caution">
    <text evidence="12">The sequence shown here is derived from an EMBL/GenBank/DDBJ whole genome shotgun (WGS) entry which is preliminary data.</text>
</comment>
<dbReference type="InterPro" id="IPR008271">
    <property type="entry name" value="Ser/Thr_kinase_AS"/>
</dbReference>
<keyword evidence="13" id="KW-1185">Reference proteome</keyword>
<evidence type="ECO:0000256" key="7">
    <source>
        <dbReference type="ARBA" id="ARBA00047899"/>
    </source>
</evidence>
<name>A0ABR1FQ70_AURAN</name>
<dbReference type="Pfam" id="PF00069">
    <property type="entry name" value="Pkinase"/>
    <property type="match status" value="1"/>
</dbReference>
<protein>
    <recommendedName>
        <fullName evidence="1">non-specific serine/threonine protein kinase</fullName>
        <ecNumber evidence="1">2.7.11.1</ecNumber>
    </recommendedName>
</protein>
<dbReference type="GO" id="GO:0016301">
    <property type="term" value="F:kinase activity"/>
    <property type="evidence" value="ECO:0007669"/>
    <property type="project" value="UniProtKB-KW"/>
</dbReference>
<sequence>MEGFDVLKVLGSGSFGRAMLCRDRRSGEEVVVKEIKCEDAKALAEAKSEADLMAQHEHSNICRYVASFADEPSQKFYLVMEYADGGDLAGAINRRRSAGRYWPEADAMSIFVMCLVAVRHCHAKRIVHRDIKAANVFLTKAGVVKLGDFGVSKRLRGREGATVLAQTQVGTPYYLSPEIFEGQAYGFKSDVWSLGVLLYEVLALKVPFEARSMAALCRLVTGAKDPKPLPPAYSPQATALVKQLLARDPSRRPSADRVLRTSDYVRSHVQSVLSHTMGGHALNLSRDAVRRDDGLAADRRKRERRRAAKAAEKLKERPKWRGVVSDDDDAAPPPESADDGGDARPPPAAERAAGRGGATAASGPNIAASAEERRVLFADDYDYPAEPPERPKPAVDADAAARQFHENRAARARGAAPLPPGTGARRRASGHAGGGAPHGRRGPRAQGRPGAGDAERREQALRQFHENNSKAREVARACARTWSATRRPSPAAAARNRWPRAAAAAFAAAVADDADVRSTPPKRAQEPGDIAALNAALNAALASPRNGDSD</sequence>
<dbReference type="InterPro" id="IPR017441">
    <property type="entry name" value="Protein_kinase_ATP_BS"/>
</dbReference>